<evidence type="ECO:0000313" key="2">
    <source>
        <dbReference type="WBParaSite" id="PDA_v2.g9399.t1"/>
    </source>
</evidence>
<dbReference type="Proteomes" id="UP000887578">
    <property type="component" value="Unplaced"/>
</dbReference>
<reference evidence="2" key="1">
    <citation type="submission" date="2022-11" db="UniProtKB">
        <authorList>
            <consortium name="WormBaseParasite"/>
        </authorList>
    </citation>
    <scope>IDENTIFICATION</scope>
</reference>
<sequence>MVRGLWQHDQCFFIVHKPRGAEKYSILNGNHRFAAMDKFNKAVEADKRFKEFLLRLVLKALEQNGLPLVCGSKNDEDLYRPIMEMYFKHYPEVCTQLLKLPVSTIANLFEIRCSDIPLEQVDVAPDFWKHFLNAAKNNLNGALQLLPSLGEKSAADVIKLMKKLDVDLLAFMSERGPHDYITEEDAIEDLSDGKAVDKKSLLKYFTEIRIDHNKGRDKGTYDWVVIKAKLQSHIKQKALFPNAKFCNTISDASLHEMDLVISQNSTVCFFFGKNGYLLQKGSRYFIR</sequence>
<proteinExistence type="predicted"/>
<evidence type="ECO:0000313" key="1">
    <source>
        <dbReference type="Proteomes" id="UP000887578"/>
    </source>
</evidence>
<accession>A0A914QZ29</accession>
<dbReference type="AlphaFoldDB" id="A0A914QZ29"/>
<organism evidence="1 2">
    <name type="scientific">Panagrolaimus davidi</name>
    <dbReference type="NCBI Taxonomy" id="227884"/>
    <lineage>
        <taxon>Eukaryota</taxon>
        <taxon>Metazoa</taxon>
        <taxon>Ecdysozoa</taxon>
        <taxon>Nematoda</taxon>
        <taxon>Chromadorea</taxon>
        <taxon>Rhabditida</taxon>
        <taxon>Tylenchina</taxon>
        <taxon>Panagrolaimomorpha</taxon>
        <taxon>Panagrolaimoidea</taxon>
        <taxon>Panagrolaimidae</taxon>
        <taxon>Panagrolaimus</taxon>
    </lineage>
</organism>
<protein>
    <submittedName>
        <fullName evidence="2">Uncharacterized protein</fullName>
    </submittedName>
</protein>
<keyword evidence="1" id="KW-1185">Reference proteome</keyword>
<name>A0A914QZ29_9BILA</name>
<dbReference type="WBParaSite" id="PDA_v2.g9399.t1">
    <property type="protein sequence ID" value="PDA_v2.g9399.t1"/>
    <property type="gene ID" value="PDA_v2.g9399"/>
</dbReference>